<reference evidence="3 4" key="1">
    <citation type="submission" date="2023-06" db="EMBL/GenBank/DDBJ databases">
        <title>SYSU T0a273.</title>
        <authorList>
            <person name="Gao L."/>
            <person name="Fang B.-Z."/>
            <person name="Li W.-J."/>
        </authorList>
    </citation>
    <scope>NUCLEOTIDE SEQUENCE [LARGE SCALE GENOMIC DNA]</scope>
    <source>
        <strain evidence="3 4">SYSU T0a273</strain>
    </source>
</reference>
<sequence length="265" mass="28315">MTQVETGQVPFETRLVGHVPFGVASPPEIAHWLISSAIPRRLAVNVRLANAFNVALADQQGEYRHLLATGGVNFADGAPVAWVLNRGSAEPRAHVVRGPSLFESVLKAGVPSGVRHFFLGATEPTLDALNAEVRSRIPGVVIAGSFSPPFADPDAEFIELCRARVAVAQPDVVWVGLGTPKQDLVGTELASALGAVTINVGAAFDFLAGTVREAPAWIHGTGLEWMFRLVTEPRRLWRRYLFGNAAFVAAAAAGVRRQRKEAASV</sequence>
<keyword evidence="2" id="KW-0808">Transferase</keyword>
<accession>A0AB35MK60</accession>
<evidence type="ECO:0000256" key="2">
    <source>
        <dbReference type="ARBA" id="ARBA00022679"/>
    </source>
</evidence>
<gene>
    <name evidence="3" type="ORF">QQ002_11580</name>
</gene>
<comment type="caution">
    <text evidence="3">The sequence shown here is derived from an EMBL/GenBank/DDBJ whole genome shotgun (WGS) entry which is preliminary data.</text>
</comment>
<dbReference type="PANTHER" id="PTHR34136:SF1">
    <property type="entry name" value="UDP-N-ACETYL-D-MANNOSAMINURONIC ACID TRANSFERASE"/>
    <property type="match status" value="1"/>
</dbReference>
<dbReference type="PANTHER" id="PTHR34136">
    <property type="match status" value="1"/>
</dbReference>
<name>A0AB35MK60_9MICO</name>
<dbReference type="GO" id="GO:0016758">
    <property type="term" value="F:hexosyltransferase activity"/>
    <property type="evidence" value="ECO:0007669"/>
    <property type="project" value="TreeGrafter"/>
</dbReference>
<dbReference type="Proteomes" id="UP001172756">
    <property type="component" value="Unassembled WGS sequence"/>
</dbReference>
<evidence type="ECO:0000313" key="4">
    <source>
        <dbReference type="Proteomes" id="UP001172756"/>
    </source>
</evidence>
<evidence type="ECO:0000256" key="1">
    <source>
        <dbReference type="ARBA" id="ARBA00022676"/>
    </source>
</evidence>
<dbReference type="AlphaFoldDB" id="A0AB35MK60"/>
<dbReference type="NCBIfam" id="TIGR00696">
    <property type="entry name" value="wecG_tagA_cpsF"/>
    <property type="match status" value="1"/>
</dbReference>
<protein>
    <submittedName>
        <fullName evidence="3">WecB/TagA/CpsF family glycosyltransferase</fullName>
    </submittedName>
</protein>
<proteinExistence type="predicted"/>
<organism evidence="3 4">
    <name type="scientific">Demequina lignilytica</name>
    <dbReference type="NCBI Taxonomy" id="3051663"/>
    <lineage>
        <taxon>Bacteria</taxon>
        <taxon>Bacillati</taxon>
        <taxon>Actinomycetota</taxon>
        <taxon>Actinomycetes</taxon>
        <taxon>Micrococcales</taxon>
        <taxon>Demequinaceae</taxon>
        <taxon>Demequina</taxon>
    </lineage>
</organism>
<dbReference type="CDD" id="cd06533">
    <property type="entry name" value="Glyco_transf_WecG_TagA"/>
    <property type="match status" value="1"/>
</dbReference>
<dbReference type="InterPro" id="IPR004629">
    <property type="entry name" value="WecG_TagA_CpsF"/>
</dbReference>
<keyword evidence="1" id="KW-0328">Glycosyltransferase</keyword>
<dbReference type="RefSeq" id="WP_301160827.1">
    <property type="nucleotide sequence ID" value="NZ_JAUHQB010000009.1"/>
</dbReference>
<dbReference type="Pfam" id="PF03808">
    <property type="entry name" value="Glyco_tran_WecG"/>
    <property type="match status" value="1"/>
</dbReference>
<evidence type="ECO:0000313" key="3">
    <source>
        <dbReference type="EMBL" id="MDN4484182.1"/>
    </source>
</evidence>
<dbReference type="EMBL" id="JAUHQB010000009">
    <property type="protein sequence ID" value="MDN4484182.1"/>
    <property type="molecule type" value="Genomic_DNA"/>
</dbReference>